<feature type="region of interest" description="Disordered" evidence="1">
    <location>
        <begin position="1"/>
        <end position="116"/>
    </location>
</feature>
<feature type="region of interest" description="Disordered" evidence="1">
    <location>
        <begin position="345"/>
        <end position="366"/>
    </location>
</feature>
<feature type="compositionally biased region" description="Basic and acidic residues" evidence="1">
    <location>
        <begin position="77"/>
        <end position="90"/>
    </location>
</feature>
<feature type="compositionally biased region" description="Basic and acidic residues" evidence="1">
    <location>
        <begin position="351"/>
        <end position="366"/>
    </location>
</feature>
<evidence type="ECO:0000313" key="2">
    <source>
        <dbReference type="EMBL" id="KAG7361346.1"/>
    </source>
</evidence>
<dbReference type="EMBL" id="JAGRRH010000013">
    <property type="protein sequence ID" value="KAG7361346.1"/>
    <property type="molecule type" value="Genomic_DNA"/>
</dbReference>
<feature type="compositionally biased region" description="Basic residues" evidence="1">
    <location>
        <begin position="309"/>
        <end position="320"/>
    </location>
</feature>
<feature type="compositionally biased region" description="Polar residues" evidence="1">
    <location>
        <begin position="105"/>
        <end position="116"/>
    </location>
</feature>
<feature type="compositionally biased region" description="Polar residues" evidence="1">
    <location>
        <begin position="46"/>
        <end position="58"/>
    </location>
</feature>
<name>A0A9K3PVV8_9STRA</name>
<feature type="compositionally biased region" description="Low complexity" evidence="1">
    <location>
        <begin position="147"/>
        <end position="161"/>
    </location>
</feature>
<feature type="region of interest" description="Disordered" evidence="1">
    <location>
        <begin position="299"/>
        <end position="325"/>
    </location>
</feature>
<protein>
    <submittedName>
        <fullName evidence="2">Uncharacterized protein</fullName>
    </submittedName>
</protein>
<gene>
    <name evidence="2" type="ORF">IV203_036446</name>
</gene>
<comment type="caution">
    <text evidence="2">The sequence shown here is derived from an EMBL/GenBank/DDBJ whole genome shotgun (WGS) entry which is preliminary data.</text>
</comment>
<dbReference type="AlphaFoldDB" id="A0A9K3PVV8"/>
<evidence type="ECO:0000256" key="1">
    <source>
        <dbReference type="SAM" id="MobiDB-lite"/>
    </source>
</evidence>
<accession>A0A9K3PVV8</accession>
<evidence type="ECO:0000313" key="3">
    <source>
        <dbReference type="Proteomes" id="UP000693970"/>
    </source>
</evidence>
<reference evidence="2" key="1">
    <citation type="journal article" date="2021" name="Sci. Rep.">
        <title>Diploid genomic architecture of Nitzschia inconspicua, an elite biomass production diatom.</title>
        <authorList>
            <person name="Oliver A."/>
            <person name="Podell S."/>
            <person name="Pinowska A."/>
            <person name="Traller J.C."/>
            <person name="Smith S.R."/>
            <person name="McClure R."/>
            <person name="Beliaev A."/>
            <person name="Bohutskyi P."/>
            <person name="Hill E.A."/>
            <person name="Rabines A."/>
            <person name="Zheng H."/>
            <person name="Allen L.Z."/>
            <person name="Kuo A."/>
            <person name="Grigoriev I.V."/>
            <person name="Allen A.E."/>
            <person name="Hazlebeck D."/>
            <person name="Allen E.E."/>
        </authorList>
    </citation>
    <scope>NUCLEOTIDE SEQUENCE</scope>
    <source>
        <strain evidence="2">Hildebrandi</strain>
    </source>
</reference>
<feature type="region of interest" description="Disordered" evidence="1">
    <location>
        <begin position="147"/>
        <end position="166"/>
    </location>
</feature>
<organism evidence="2 3">
    <name type="scientific">Nitzschia inconspicua</name>
    <dbReference type="NCBI Taxonomy" id="303405"/>
    <lineage>
        <taxon>Eukaryota</taxon>
        <taxon>Sar</taxon>
        <taxon>Stramenopiles</taxon>
        <taxon>Ochrophyta</taxon>
        <taxon>Bacillariophyta</taxon>
        <taxon>Bacillariophyceae</taxon>
        <taxon>Bacillariophycidae</taxon>
        <taxon>Bacillariales</taxon>
        <taxon>Bacillariaceae</taxon>
        <taxon>Nitzschia</taxon>
    </lineage>
</organism>
<feature type="compositionally biased region" description="Acidic residues" evidence="1">
    <location>
        <begin position="66"/>
        <end position="75"/>
    </location>
</feature>
<reference evidence="2" key="2">
    <citation type="submission" date="2021-04" db="EMBL/GenBank/DDBJ databases">
        <authorList>
            <person name="Podell S."/>
        </authorList>
    </citation>
    <scope>NUCLEOTIDE SEQUENCE</scope>
    <source>
        <strain evidence="2">Hildebrandi</strain>
    </source>
</reference>
<proteinExistence type="predicted"/>
<dbReference type="Proteomes" id="UP000693970">
    <property type="component" value="Unassembled WGS sequence"/>
</dbReference>
<keyword evidence="3" id="KW-1185">Reference proteome</keyword>
<feature type="compositionally biased region" description="Low complexity" evidence="1">
    <location>
        <begin position="15"/>
        <end position="30"/>
    </location>
</feature>
<sequence>MAFTALTAMERSLVDDASTTKSDADTTLATEDTYPLKHESDMMLVQQKSTNTAASSHSENLRVYTDDEDDEEAVNDDQSHYHMEDDHSNNDDNLSWDASKRPTLNGGSSINTGSTYEETPFLSQKYSASAVRAHQGQKNGDLNHLQAQQEQSSLQQPQNQSGYDQDNESFSWKATEFTNAPSAADEPGDSGYACEMIVETQNMLQQAKTKADDCLKNMFPHPVSNTEKVSINDESSSSSGICASLQHVVSACGDGIDGILVKLFHVSENADARNQPPSKYAVSVNESLTNNLKHVLHAAVRSEPTASRSKSKKKKTRKVSQLHDDVSLPSASPEVFLVPLATSADESTGGDLRDMQHDDHEEHSDIRDDLDDVLGETCYGEFGGSRSIIKVQRNI</sequence>